<dbReference type="PANTHER" id="PTHR21180:SF32">
    <property type="entry name" value="ENDONUCLEASE_EXONUCLEASE_PHOSPHATASE FAMILY DOMAIN-CONTAINING PROTEIN 1"/>
    <property type="match status" value="1"/>
</dbReference>
<reference evidence="3 4" key="1">
    <citation type="submission" date="2019-04" db="EMBL/GenBank/DDBJ databases">
        <authorList>
            <person name="Embree M."/>
            <person name="Gaffney J.R."/>
        </authorList>
    </citation>
    <scope>NUCLEOTIDE SEQUENCE [LARGE SCALE GENOMIC DNA]</scope>
    <source>
        <strain evidence="3 4">JE7A12</strain>
    </source>
</reference>
<dbReference type="GO" id="GO:0015628">
    <property type="term" value="P:protein secretion by the type II secretion system"/>
    <property type="evidence" value="ECO:0007669"/>
    <property type="project" value="TreeGrafter"/>
</dbReference>
<dbReference type="RefSeq" id="WP_022505957.1">
    <property type="nucleotide sequence ID" value="NZ_CP039381.1"/>
</dbReference>
<proteinExistence type="predicted"/>
<feature type="domain" description="Helix-hairpin-helix DNA-binding motif class 1" evidence="2">
    <location>
        <begin position="78"/>
        <end position="97"/>
    </location>
</feature>
<dbReference type="AlphaFoldDB" id="A0A4P8XU91"/>
<evidence type="ECO:0000313" key="4">
    <source>
        <dbReference type="Proteomes" id="UP000301475"/>
    </source>
</evidence>
<dbReference type="PANTHER" id="PTHR21180">
    <property type="entry name" value="ENDONUCLEASE/EXONUCLEASE/PHOSPHATASE FAMILY DOMAIN-CONTAINING PROTEIN 1"/>
    <property type="match status" value="1"/>
</dbReference>
<dbReference type="SMART" id="SM00278">
    <property type="entry name" value="HhH1"/>
    <property type="match status" value="2"/>
</dbReference>
<keyword evidence="4" id="KW-1185">Reference proteome</keyword>
<sequence>MKKKLSPEKLIVIVGIIFATVLVLVNVFFDFVPHTVKTENINATATTEFSTYYNQNVNKKTYTTTQKVIVNINTASVQELCTIRMIGETKAKAIVNYREKYGAFKDKGDIVKVYGIGEKTYEKIKDSICVN</sequence>
<feature type="transmembrane region" description="Helical" evidence="1">
    <location>
        <begin position="12"/>
        <end position="32"/>
    </location>
</feature>
<gene>
    <name evidence="3" type="ORF">E5Z56_04040</name>
</gene>
<dbReference type="NCBIfam" id="TIGR00426">
    <property type="entry name" value="competence protein ComEA helix-hairpin-helix repeat region"/>
    <property type="match status" value="1"/>
</dbReference>
<dbReference type="GO" id="GO:0015627">
    <property type="term" value="C:type II protein secretion system complex"/>
    <property type="evidence" value="ECO:0007669"/>
    <property type="project" value="TreeGrafter"/>
</dbReference>
<evidence type="ECO:0000259" key="2">
    <source>
        <dbReference type="SMART" id="SM00278"/>
    </source>
</evidence>
<keyword evidence="1" id="KW-0472">Membrane</keyword>
<dbReference type="Pfam" id="PF12836">
    <property type="entry name" value="HHH_3"/>
    <property type="match status" value="1"/>
</dbReference>
<dbReference type="Proteomes" id="UP000301475">
    <property type="component" value="Chromosome"/>
</dbReference>
<dbReference type="InterPro" id="IPR003583">
    <property type="entry name" value="Hlx-hairpin-Hlx_DNA-bd_motif"/>
</dbReference>
<protein>
    <submittedName>
        <fullName evidence="3">Helix-hairpin-helix domain-containing protein</fullName>
    </submittedName>
</protein>
<dbReference type="SUPFAM" id="SSF47781">
    <property type="entry name" value="RuvA domain 2-like"/>
    <property type="match status" value="1"/>
</dbReference>
<evidence type="ECO:0000256" key="1">
    <source>
        <dbReference type="SAM" id="Phobius"/>
    </source>
</evidence>
<dbReference type="GO" id="GO:0003677">
    <property type="term" value="F:DNA binding"/>
    <property type="evidence" value="ECO:0007669"/>
    <property type="project" value="InterPro"/>
</dbReference>
<dbReference type="OrthoDB" id="9790239at2"/>
<dbReference type="Gene3D" id="1.10.150.280">
    <property type="entry name" value="AF1531-like domain"/>
    <property type="match status" value="1"/>
</dbReference>
<dbReference type="InterPro" id="IPR010994">
    <property type="entry name" value="RuvA_2-like"/>
</dbReference>
<organism evidence="3 4">
    <name type="scientific">Ruminococcus bovis</name>
    <dbReference type="NCBI Taxonomy" id="2564099"/>
    <lineage>
        <taxon>Bacteria</taxon>
        <taxon>Bacillati</taxon>
        <taxon>Bacillota</taxon>
        <taxon>Clostridia</taxon>
        <taxon>Eubacteriales</taxon>
        <taxon>Oscillospiraceae</taxon>
        <taxon>Ruminococcus</taxon>
    </lineage>
</organism>
<dbReference type="InterPro" id="IPR051675">
    <property type="entry name" value="Endo/Exo/Phosphatase_dom_1"/>
</dbReference>
<keyword evidence="1" id="KW-0812">Transmembrane</keyword>
<name>A0A4P8XU91_9FIRM</name>
<dbReference type="KEGG" id="ruj:E5Z56_04040"/>
<accession>A0A4P8XU91</accession>
<dbReference type="EMBL" id="CP039381">
    <property type="protein sequence ID" value="QCT06581.1"/>
    <property type="molecule type" value="Genomic_DNA"/>
</dbReference>
<keyword evidence="1" id="KW-1133">Transmembrane helix</keyword>
<dbReference type="GO" id="GO:0006281">
    <property type="term" value="P:DNA repair"/>
    <property type="evidence" value="ECO:0007669"/>
    <property type="project" value="InterPro"/>
</dbReference>
<evidence type="ECO:0000313" key="3">
    <source>
        <dbReference type="EMBL" id="QCT06581.1"/>
    </source>
</evidence>
<feature type="domain" description="Helix-hairpin-helix DNA-binding motif class 1" evidence="2">
    <location>
        <begin position="108"/>
        <end position="127"/>
    </location>
</feature>
<dbReference type="InterPro" id="IPR004509">
    <property type="entry name" value="Competence_ComEA_HhH"/>
</dbReference>